<feature type="transmembrane region" description="Helical" evidence="1">
    <location>
        <begin position="115"/>
        <end position="134"/>
    </location>
</feature>
<dbReference type="PANTHER" id="PTHR36832">
    <property type="entry name" value="SLR1174 PROTEIN-RELATED"/>
    <property type="match status" value="1"/>
</dbReference>
<dbReference type="EMBL" id="JMIR01000037">
    <property type="protein sequence ID" value="KEO81445.1"/>
    <property type="molecule type" value="Genomic_DNA"/>
</dbReference>
<dbReference type="InterPro" id="IPR010390">
    <property type="entry name" value="ABC-2_transporter-like"/>
</dbReference>
<keyword evidence="1" id="KW-1133">Transmembrane helix</keyword>
<comment type="caution">
    <text evidence="2">The sequence shown here is derived from an EMBL/GenBank/DDBJ whole genome shotgun (WGS) entry which is preliminary data.</text>
</comment>
<gene>
    <name evidence="2" type="ORF">EL26_20425</name>
</gene>
<keyword evidence="1" id="KW-0472">Membrane</keyword>
<organism evidence="2 3">
    <name type="scientific">Tumebacillus flagellatus</name>
    <dbReference type="NCBI Taxonomy" id="1157490"/>
    <lineage>
        <taxon>Bacteria</taxon>
        <taxon>Bacillati</taxon>
        <taxon>Bacillota</taxon>
        <taxon>Bacilli</taxon>
        <taxon>Bacillales</taxon>
        <taxon>Alicyclobacillaceae</taxon>
        <taxon>Tumebacillus</taxon>
    </lineage>
</organism>
<dbReference type="STRING" id="1157490.EL26_20425"/>
<proteinExistence type="predicted"/>
<feature type="transmembrane region" description="Helical" evidence="1">
    <location>
        <begin position="229"/>
        <end position="247"/>
    </location>
</feature>
<keyword evidence="3" id="KW-1185">Reference proteome</keyword>
<dbReference type="AlphaFoldDB" id="A0A074LLK6"/>
<protein>
    <recommendedName>
        <fullName evidence="4">ABC transporter permease</fullName>
    </recommendedName>
</protein>
<reference evidence="2 3" key="1">
    <citation type="journal article" date="2013" name="Int. J. Syst. Evol. Microbiol.">
        <title>Tumebacillus flagellatus sp. nov., an alpha-amylase/pullulanase-producing bacterium isolated from cassava wastewater.</title>
        <authorList>
            <person name="Wang Q."/>
            <person name="Xie N."/>
            <person name="Qin Y."/>
            <person name="Shen N."/>
            <person name="Zhu J."/>
            <person name="Mi H."/>
            <person name="Huang R."/>
        </authorList>
    </citation>
    <scope>NUCLEOTIDE SEQUENCE [LARGE SCALE GENOMIC DNA]</scope>
    <source>
        <strain evidence="2 3">GST4</strain>
    </source>
</reference>
<sequence length="263" mass="29490">MRAYYEIAKSQVKLDFAYGAWFWSSMVSSILQMLVLFYFWRAVYANGPSELHGYKLDDMITYMVVASMIGGYTNGAGGKLAEDIRGGLVAIELMRPYDQLSKLVALDLGGKFGYFLRNTVPILVLAFLFFHINLPPSWGAAAMFPLSTALGVLIGAQFDLLVGIMAFYTVNIWGLRVLRDAVLLFFTGQLVPVMLFPEWLQSVNRFLPFQSMVYVPVSIYTGALRGAEAWVQVGIQAAWLLGVFLLVRWTWSRAMRKVTIFGG</sequence>
<dbReference type="eggNOG" id="COG4587">
    <property type="taxonomic scope" value="Bacteria"/>
</dbReference>
<evidence type="ECO:0000256" key="1">
    <source>
        <dbReference type="SAM" id="Phobius"/>
    </source>
</evidence>
<evidence type="ECO:0000313" key="3">
    <source>
        <dbReference type="Proteomes" id="UP000027931"/>
    </source>
</evidence>
<dbReference type="PANTHER" id="PTHR36832:SF1">
    <property type="entry name" value="SLR1174 PROTEIN"/>
    <property type="match status" value="1"/>
</dbReference>
<accession>A0A074LLK6</accession>
<feature type="transmembrane region" description="Helical" evidence="1">
    <location>
        <begin position="146"/>
        <end position="170"/>
    </location>
</feature>
<evidence type="ECO:0000313" key="2">
    <source>
        <dbReference type="EMBL" id="KEO81445.1"/>
    </source>
</evidence>
<dbReference type="Pfam" id="PF06182">
    <property type="entry name" value="ABC2_membrane_6"/>
    <property type="match status" value="1"/>
</dbReference>
<dbReference type="Proteomes" id="UP000027931">
    <property type="component" value="Unassembled WGS sequence"/>
</dbReference>
<feature type="transmembrane region" description="Helical" evidence="1">
    <location>
        <begin position="20"/>
        <end position="40"/>
    </location>
</feature>
<keyword evidence="1" id="KW-0812">Transmembrane</keyword>
<name>A0A074LLK6_9BACL</name>
<evidence type="ECO:0008006" key="4">
    <source>
        <dbReference type="Google" id="ProtNLM"/>
    </source>
</evidence>
<feature type="transmembrane region" description="Helical" evidence="1">
    <location>
        <begin position="182"/>
        <end position="200"/>
    </location>
</feature>